<dbReference type="GO" id="GO:0042753">
    <property type="term" value="P:positive regulation of circadian rhythm"/>
    <property type="evidence" value="ECO:0007669"/>
    <property type="project" value="InterPro"/>
</dbReference>
<dbReference type="OrthoDB" id="1895690at2759"/>
<dbReference type="Proteomes" id="UP000653305">
    <property type="component" value="Unassembled WGS sequence"/>
</dbReference>
<evidence type="ECO:0000313" key="7">
    <source>
        <dbReference type="Proteomes" id="UP000653305"/>
    </source>
</evidence>
<keyword evidence="4" id="KW-0539">Nucleus</keyword>
<dbReference type="EMBL" id="BMAC01010092">
    <property type="protein sequence ID" value="GFQ08846.1"/>
    <property type="molecule type" value="Genomic_DNA"/>
</dbReference>
<evidence type="ECO:0000256" key="4">
    <source>
        <dbReference type="ARBA" id="ARBA00023242"/>
    </source>
</evidence>
<dbReference type="PANTHER" id="PTHR33469">
    <property type="entry name" value="PROTEIN ELF4-LIKE 4"/>
    <property type="match status" value="1"/>
</dbReference>
<evidence type="ECO:0000256" key="1">
    <source>
        <dbReference type="ARBA" id="ARBA00004123"/>
    </source>
</evidence>
<comment type="subcellular location">
    <subcellularLocation>
        <location evidence="1">Nucleus</location>
    </subcellularLocation>
</comment>
<feature type="domain" description="Protein EARLY FLOWERING 4" evidence="5">
    <location>
        <begin position="1"/>
        <end position="51"/>
    </location>
</feature>
<evidence type="ECO:0000256" key="2">
    <source>
        <dbReference type="ARBA" id="ARBA00009514"/>
    </source>
</evidence>
<evidence type="ECO:0000313" key="6">
    <source>
        <dbReference type="EMBL" id="GFQ08846.1"/>
    </source>
</evidence>
<feature type="non-terminal residue" evidence="6">
    <location>
        <position position="1"/>
    </location>
</feature>
<dbReference type="GO" id="GO:0048511">
    <property type="term" value="P:rhythmic process"/>
    <property type="evidence" value="ECO:0007669"/>
    <property type="project" value="UniProtKB-KW"/>
</dbReference>
<dbReference type="PANTHER" id="PTHR33469:SF40">
    <property type="entry name" value="PROTEIN EARLY FLOWERING 4-LIKE"/>
    <property type="match status" value="1"/>
</dbReference>
<reference evidence="6" key="1">
    <citation type="submission" date="2020-07" db="EMBL/GenBank/DDBJ databases">
        <title>Ethylene signaling mediates host invasion by parasitic plants.</title>
        <authorList>
            <person name="Yoshida S."/>
        </authorList>
    </citation>
    <scope>NUCLEOTIDE SEQUENCE</scope>
    <source>
        <strain evidence="6">Okayama</strain>
    </source>
</reference>
<accession>A0A830DQ89</accession>
<keyword evidence="3" id="KW-0090">Biological rhythms</keyword>
<protein>
    <submittedName>
        <fullName evidence="6">Protein early flowering 4</fullName>
    </submittedName>
</protein>
<dbReference type="GO" id="GO:0009649">
    <property type="term" value="P:entrainment of circadian clock"/>
    <property type="evidence" value="ECO:0007669"/>
    <property type="project" value="TreeGrafter"/>
</dbReference>
<proteinExistence type="inferred from homology"/>
<dbReference type="InterPro" id="IPR009741">
    <property type="entry name" value="EARLY_FLOWERING_4_dom"/>
</dbReference>
<sequence>ETITKSFREVQPVLDLNRRLIQQANDNHRSKIPRNLATNVEWIREIKANIS</sequence>
<evidence type="ECO:0000256" key="3">
    <source>
        <dbReference type="ARBA" id="ARBA00023108"/>
    </source>
</evidence>
<keyword evidence="7" id="KW-1185">Reference proteome</keyword>
<comment type="similarity">
    <text evidence="2">Belongs to the EARLY FLOWERING 4 family.</text>
</comment>
<name>A0A830DQ89_9LAMI</name>
<organism evidence="6 7">
    <name type="scientific">Phtheirospermum japonicum</name>
    <dbReference type="NCBI Taxonomy" id="374723"/>
    <lineage>
        <taxon>Eukaryota</taxon>
        <taxon>Viridiplantae</taxon>
        <taxon>Streptophyta</taxon>
        <taxon>Embryophyta</taxon>
        <taxon>Tracheophyta</taxon>
        <taxon>Spermatophyta</taxon>
        <taxon>Magnoliopsida</taxon>
        <taxon>eudicotyledons</taxon>
        <taxon>Gunneridae</taxon>
        <taxon>Pentapetalae</taxon>
        <taxon>asterids</taxon>
        <taxon>lamiids</taxon>
        <taxon>Lamiales</taxon>
        <taxon>Orobanchaceae</taxon>
        <taxon>Orobanchaceae incertae sedis</taxon>
        <taxon>Phtheirospermum</taxon>
    </lineage>
</organism>
<gene>
    <name evidence="6" type="ORF">PHJA_003028600</name>
</gene>
<dbReference type="GO" id="GO:0005634">
    <property type="term" value="C:nucleus"/>
    <property type="evidence" value="ECO:0007669"/>
    <property type="project" value="UniProtKB-SubCell"/>
</dbReference>
<dbReference type="Pfam" id="PF07011">
    <property type="entry name" value="Elf4"/>
    <property type="match status" value="1"/>
</dbReference>
<evidence type="ECO:0000259" key="5">
    <source>
        <dbReference type="Pfam" id="PF07011"/>
    </source>
</evidence>
<dbReference type="AlphaFoldDB" id="A0A830DQ89"/>
<comment type="caution">
    <text evidence="6">The sequence shown here is derived from an EMBL/GenBank/DDBJ whole genome shotgun (WGS) entry which is preliminary data.</text>
</comment>
<dbReference type="InterPro" id="IPR040462">
    <property type="entry name" value="EARLY_FLOWERING_4"/>
</dbReference>